<dbReference type="EMBL" id="HG994585">
    <property type="protein sequence ID" value="CAF2973188.1"/>
    <property type="molecule type" value="Genomic_DNA"/>
</dbReference>
<accession>A0A7R8HBH8</accession>
<keyword evidence="4" id="KW-0458">Lysosome</keyword>
<feature type="compositionally biased region" description="Low complexity" evidence="6">
    <location>
        <begin position="8"/>
        <end position="21"/>
    </location>
</feature>
<comment type="subcellular location">
    <subcellularLocation>
        <location evidence="1">Lysosome</location>
    </subcellularLocation>
</comment>
<dbReference type="OrthoDB" id="244107at2759"/>
<feature type="repeat" description="CHCR" evidence="5">
    <location>
        <begin position="485"/>
        <end position="661"/>
    </location>
</feature>
<gene>
    <name evidence="8" type="ORF">LSAA_11695</name>
</gene>
<sequence length="777" mass="88909">MEGEEETSSFSSSSSSSSNGNEDTEEPKLKYQRFCTEIIDEIRSLGDEITSSAIHSKFVILGTALGSQVLLDSEGNKLFLISLSEDGVCLSSVMEFMDSSKIDLPKLQQQQAYEVAMDPIFNRSGRRFIVAGYSNVSLYEKTLFTSYRQTVISGGHSEGPFYTLRWGGLFVGWCSRKGIRIYDVISKETISIIKPPEDYRRNEIISRIIWITQTYLLVCQGSAVRVCTIKATSNDNGHSGFEAWIKFYNHSSCSLSAPLEETLFVVLALNKDVTQDRRPILMIVEPVSMSKYNIISSDVLSFKDCDNFKAKDYHLEFFPEDNNYLILSPNDVIVARLRDQDDHIDFLIETENYYEALNHAEENEKYLKRYTPDKIGMDYFTYLFSKCKYEEAAALCPRIFGQNCTLWEETIEKFALYNKISYVAPFLPSDITSSSIKLKPQIYEYVLIEFLNNDKQGFLELVMKWSPELYNVAAIVCSVVNKILVSPDDGVLHHSLATLFTYQKKYDKALAVYLKYGHPEVFTLIQSHGLVNMVVDKIDNLLELDYKKALALFLDNIDLLPPELIWFLYADFDPGKLLNFLQNSDHYPIQKALEVCEVRALTSERIYILARMGNMQLALRLIIIELADIHEAVSFCKKYDDPELWNYLIQLSLDKPYFINVLLHNIGTHVDPRILIMKIVNGQQIPGLRDSLVQIMWDYRLQVSLQEGCKRILNSDCYSLFSRSHKIRNRGMSLRSDVACGVCGLQLVENSGAKNCLIEGYCNVYVSSHFSLRLYVK</sequence>
<dbReference type="GO" id="GO:0009267">
    <property type="term" value="P:cellular response to starvation"/>
    <property type="evidence" value="ECO:0007669"/>
    <property type="project" value="TreeGrafter"/>
</dbReference>
<dbReference type="PANTHER" id="PTHR12616">
    <property type="entry name" value="VACUOLAR PROTEIN SORTING VPS41"/>
    <property type="match status" value="1"/>
</dbReference>
<dbReference type="GO" id="GO:0030897">
    <property type="term" value="C:HOPS complex"/>
    <property type="evidence" value="ECO:0007669"/>
    <property type="project" value="TreeGrafter"/>
</dbReference>
<keyword evidence="9" id="KW-1185">Reference proteome</keyword>
<dbReference type="SMART" id="SM00299">
    <property type="entry name" value="CLH"/>
    <property type="match status" value="1"/>
</dbReference>
<dbReference type="InterPro" id="IPR036322">
    <property type="entry name" value="WD40_repeat_dom_sf"/>
</dbReference>
<evidence type="ECO:0000256" key="6">
    <source>
        <dbReference type="SAM" id="MobiDB-lite"/>
    </source>
</evidence>
<dbReference type="Pfam" id="PF23411">
    <property type="entry name" value="Beta-prop_Vps41"/>
    <property type="match status" value="1"/>
</dbReference>
<dbReference type="Proteomes" id="UP000675881">
    <property type="component" value="Chromosome 6"/>
</dbReference>
<dbReference type="AlphaFoldDB" id="A0A7R8HBH8"/>
<dbReference type="PROSITE" id="PS50236">
    <property type="entry name" value="CHCR"/>
    <property type="match status" value="1"/>
</dbReference>
<evidence type="ECO:0000313" key="9">
    <source>
        <dbReference type="Proteomes" id="UP000675881"/>
    </source>
</evidence>
<dbReference type="PANTHER" id="PTHR12616:SF1">
    <property type="entry name" value="VACUOLAR PROTEIN SORTING-ASSOCIATED PROTEIN 41 HOMOLOG"/>
    <property type="match status" value="1"/>
</dbReference>
<feature type="domain" description="Vps41 beta-propeller" evidence="7">
    <location>
        <begin position="29"/>
        <end position="336"/>
    </location>
</feature>
<evidence type="ECO:0000256" key="1">
    <source>
        <dbReference type="ARBA" id="ARBA00004371"/>
    </source>
</evidence>
<dbReference type="GO" id="GO:0005764">
    <property type="term" value="C:lysosome"/>
    <property type="evidence" value="ECO:0007669"/>
    <property type="project" value="UniProtKB-SubCell"/>
</dbReference>
<dbReference type="GO" id="GO:0034058">
    <property type="term" value="P:endosomal vesicle fusion"/>
    <property type="evidence" value="ECO:0007669"/>
    <property type="project" value="TreeGrafter"/>
</dbReference>
<organism evidence="8 9">
    <name type="scientific">Lepeophtheirus salmonis</name>
    <name type="common">Salmon louse</name>
    <name type="synonym">Caligus salmonis</name>
    <dbReference type="NCBI Taxonomy" id="72036"/>
    <lineage>
        <taxon>Eukaryota</taxon>
        <taxon>Metazoa</taxon>
        <taxon>Ecdysozoa</taxon>
        <taxon>Arthropoda</taxon>
        <taxon>Crustacea</taxon>
        <taxon>Multicrustacea</taxon>
        <taxon>Hexanauplia</taxon>
        <taxon>Copepoda</taxon>
        <taxon>Siphonostomatoida</taxon>
        <taxon>Caligidae</taxon>
        <taxon>Lepeophtheirus</taxon>
    </lineage>
</organism>
<evidence type="ECO:0000259" key="7">
    <source>
        <dbReference type="Pfam" id="PF23411"/>
    </source>
</evidence>
<dbReference type="InterPro" id="IPR011990">
    <property type="entry name" value="TPR-like_helical_dom_sf"/>
</dbReference>
<dbReference type="Pfam" id="PF23556">
    <property type="entry name" value="TPR_Vps41"/>
    <property type="match status" value="2"/>
</dbReference>
<reference evidence="8" key="1">
    <citation type="submission" date="2021-02" db="EMBL/GenBank/DDBJ databases">
        <authorList>
            <person name="Bekaert M."/>
        </authorList>
    </citation>
    <scope>NUCLEOTIDE SEQUENCE</scope>
    <source>
        <strain evidence="8">IoA-00</strain>
    </source>
</reference>
<dbReference type="InterPro" id="IPR045111">
    <property type="entry name" value="Vps41/Vps8"/>
</dbReference>
<dbReference type="Gene3D" id="1.25.40.10">
    <property type="entry name" value="Tetratricopeptide repeat domain"/>
    <property type="match status" value="1"/>
</dbReference>
<dbReference type="InterPro" id="IPR057780">
    <property type="entry name" value="Beta-prop_Vps41"/>
</dbReference>
<proteinExistence type="predicted"/>
<evidence type="ECO:0000256" key="2">
    <source>
        <dbReference type="ARBA" id="ARBA00022448"/>
    </source>
</evidence>
<evidence type="ECO:0000256" key="5">
    <source>
        <dbReference type="PROSITE-ProRule" id="PRU01006"/>
    </source>
</evidence>
<keyword evidence="2" id="KW-0813">Transport</keyword>
<feature type="region of interest" description="Disordered" evidence="6">
    <location>
        <begin position="1"/>
        <end position="27"/>
    </location>
</feature>
<dbReference type="SUPFAM" id="SSF50978">
    <property type="entry name" value="WD40 repeat-like"/>
    <property type="match status" value="1"/>
</dbReference>
<dbReference type="InterPro" id="IPR000547">
    <property type="entry name" value="Clathrin_H-chain/VPS_repeat"/>
</dbReference>
<keyword evidence="3" id="KW-0653">Protein transport</keyword>
<evidence type="ECO:0000256" key="3">
    <source>
        <dbReference type="ARBA" id="ARBA00022927"/>
    </source>
</evidence>
<dbReference type="GO" id="GO:0005770">
    <property type="term" value="C:late endosome"/>
    <property type="evidence" value="ECO:0007669"/>
    <property type="project" value="TreeGrafter"/>
</dbReference>
<protein>
    <submittedName>
        <fullName evidence="8">VPS41</fullName>
    </submittedName>
</protein>
<name>A0A7R8HBH8_LEPSM</name>
<evidence type="ECO:0000313" key="8">
    <source>
        <dbReference type="EMBL" id="CAF2973188.1"/>
    </source>
</evidence>
<dbReference type="GO" id="GO:0016236">
    <property type="term" value="P:macroautophagy"/>
    <property type="evidence" value="ECO:0007669"/>
    <property type="project" value="TreeGrafter"/>
</dbReference>
<dbReference type="GO" id="GO:0006623">
    <property type="term" value="P:protein targeting to vacuole"/>
    <property type="evidence" value="ECO:0007669"/>
    <property type="project" value="InterPro"/>
</dbReference>
<evidence type="ECO:0000256" key="4">
    <source>
        <dbReference type="ARBA" id="ARBA00023228"/>
    </source>
</evidence>